<dbReference type="Proteomes" id="UP000238274">
    <property type="component" value="Unassembled WGS sequence"/>
</dbReference>
<dbReference type="PANTHER" id="PTHR15350:SF2">
    <property type="entry name" value="EUKARYOTIC TRANSLATION INITIATION FACTOR 3 SUBUNIT M"/>
    <property type="match status" value="1"/>
</dbReference>
<dbReference type="GO" id="GO:0071541">
    <property type="term" value="C:eukaryotic translation initiation factor 3 complex, eIF3m"/>
    <property type="evidence" value="ECO:0007669"/>
    <property type="project" value="UniProtKB-UniRule"/>
</dbReference>
<proteinExistence type="inferred from homology"/>
<keyword evidence="3 5" id="KW-0396">Initiation factor</keyword>
<dbReference type="EMBL" id="PKSM01000024">
    <property type="protein sequence ID" value="POW21149.1"/>
    <property type="molecule type" value="Genomic_DNA"/>
</dbReference>
<evidence type="ECO:0000313" key="8">
    <source>
        <dbReference type="EMBL" id="POW21149.1"/>
    </source>
</evidence>
<evidence type="ECO:0000256" key="6">
    <source>
        <dbReference type="SAM" id="MobiDB-lite"/>
    </source>
</evidence>
<evidence type="ECO:0000256" key="5">
    <source>
        <dbReference type="HAMAP-Rule" id="MF_03012"/>
    </source>
</evidence>
<evidence type="ECO:0000256" key="4">
    <source>
        <dbReference type="ARBA" id="ARBA00022917"/>
    </source>
</evidence>
<dbReference type="PANTHER" id="PTHR15350">
    <property type="entry name" value="COP9 SIGNALOSOME COMPLEX SUBUNIT 7/DENDRITIC CELL PROTEIN GA17"/>
    <property type="match status" value="1"/>
</dbReference>
<comment type="similarity">
    <text evidence="1">Belongs to the CSN7/EIF3M family. CSN7 subfamily.</text>
</comment>
<name>A0A2S4WHD2_9BASI</name>
<feature type="compositionally biased region" description="Basic and acidic residues" evidence="6">
    <location>
        <begin position="98"/>
        <end position="111"/>
    </location>
</feature>
<comment type="similarity">
    <text evidence="5">Belongs to the eIF-3 subunit M family.</text>
</comment>
<feature type="region of interest" description="Disordered" evidence="6">
    <location>
        <begin position="43"/>
        <end position="62"/>
    </location>
</feature>
<evidence type="ECO:0000313" key="9">
    <source>
        <dbReference type="Proteomes" id="UP000238274"/>
    </source>
</evidence>
<comment type="subcellular location">
    <subcellularLocation>
        <location evidence="5">Cytoplasm</location>
    </subcellularLocation>
</comment>
<comment type="function">
    <text evidence="5">Component of the eukaryotic translation initiation factor 3 (eIF-3) complex, which is involved in protein synthesis of a specialized repertoire of mRNAs and, together with other initiation factors, stimulates binding of mRNA and methionyl-tRNAi to the 40S ribosome. The eIF-3 complex specifically targets and initiates translation of a subset of mRNAs involved in cell proliferation.</text>
</comment>
<keyword evidence="4 5" id="KW-0648">Protein biosynthesis</keyword>
<organism evidence="8 9">
    <name type="scientific">Puccinia striiformis</name>
    <dbReference type="NCBI Taxonomy" id="27350"/>
    <lineage>
        <taxon>Eukaryota</taxon>
        <taxon>Fungi</taxon>
        <taxon>Dikarya</taxon>
        <taxon>Basidiomycota</taxon>
        <taxon>Pucciniomycotina</taxon>
        <taxon>Pucciniomycetes</taxon>
        <taxon>Pucciniales</taxon>
        <taxon>Pucciniaceae</taxon>
        <taxon>Puccinia</taxon>
    </lineage>
</organism>
<protein>
    <recommendedName>
        <fullName evidence="5">Eukaryotic translation initiation factor 3 subunit M</fullName>
        <shortName evidence="5">eIF3m</shortName>
    </recommendedName>
</protein>
<sequence>MAESPFLASANTNTISQGSIWAVLVQSSFSDMVFEASALMTKSAPSQANPTTGTKSSQQPSEFALRIKEAAEALSATNLGSTEREDGDENDQLANEDPIEHREVETEETKEAKRKIVEELWSKLQPSCFVRTDDRELEAATNLLLTLMLSFLSNHPKFSQFVSQLLEAIVTAEGKTTAYGRYTALFTLFNALPAPLTPTENNIPLQLTILSRLADMATSHPEDLVILLPSLLRLPTYLTQWNLLSSPVGVDTIEKVIRLCEQGGKLEDAFNLSILYLSSPALSKKENRCGDIDRVSALAVKLYLTIPNCYDWDLLEDISPIHEYLNSNPEGQTAYLKLISLLKSPSTKFDEIEAELKSNAKLQDALSEEATSRIQRKARLLTLTDLCGNRVGSEVKYSEVKECLGLTVPIEEDDGMEVEEWVINAVKANLITARLHQPSHVIYVSKASHRSFGSTQWNNLGTQLKGWSHSIDHLIQVVEQGLSSVESSTSNPSNTTNLKENQKLISTTA</sequence>
<keyword evidence="9" id="KW-1185">Reference proteome</keyword>
<dbReference type="SMART" id="SM00088">
    <property type="entry name" value="PINT"/>
    <property type="match status" value="1"/>
</dbReference>
<feature type="domain" description="PCI" evidence="7">
    <location>
        <begin position="369"/>
        <end position="467"/>
    </location>
</feature>
<reference evidence="9" key="3">
    <citation type="journal article" date="2018" name="Mol. Plant Microbe Interact.">
        <title>Genome sequence resources for the wheat stripe rust pathogen (Puccinia striiformis f. sp. tritici) and the barley stripe rust pathogen (Puccinia striiformis f. sp. hordei).</title>
        <authorList>
            <person name="Xia C."/>
            <person name="Wang M."/>
            <person name="Yin C."/>
            <person name="Cornejo O.E."/>
            <person name="Hulbert S.H."/>
            <person name="Chen X."/>
        </authorList>
    </citation>
    <scope>NUCLEOTIDE SEQUENCE [LARGE SCALE GENOMIC DNA]</scope>
    <source>
        <strain evidence="9">93TX-2</strain>
    </source>
</reference>
<dbReference type="InterPro" id="IPR045237">
    <property type="entry name" value="COPS7/eIF3m"/>
</dbReference>
<gene>
    <name evidence="8" type="ORF">PSHT_02758</name>
</gene>
<evidence type="ECO:0000256" key="3">
    <source>
        <dbReference type="ARBA" id="ARBA00022540"/>
    </source>
</evidence>
<feature type="compositionally biased region" description="Low complexity" evidence="6">
    <location>
        <begin position="485"/>
        <end position="497"/>
    </location>
</feature>
<accession>A0A2S4WHD2</accession>
<dbReference type="HAMAP" id="MF_03012">
    <property type="entry name" value="eIF3m"/>
    <property type="match status" value="1"/>
</dbReference>
<evidence type="ECO:0000256" key="2">
    <source>
        <dbReference type="ARBA" id="ARBA00022490"/>
    </source>
</evidence>
<dbReference type="VEuPathDB" id="FungiDB:PSHT_02758"/>
<dbReference type="OrthoDB" id="10267031at2759"/>
<dbReference type="AlphaFoldDB" id="A0A2S4WHD2"/>
<dbReference type="Pfam" id="PF01399">
    <property type="entry name" value="PCI"/>
    <property type="match status" value="1"/>
</dbReference>
<keyword evidence="2 5" id="KW-0963">Cytoplasm</keyword>
<dbReference type="GO" id="GO:0016282">
    <property type="term" value="C:eukaryotic 43S preinitiation complex"/>
    <property type="evidence" value="ECO:0007669"/>
    <property type="project" value="UniProtKB-UniRule"/>
</dbReference>
<feature type="region of interest" description="Disordered" evidence="6">
    <location>
        <begin position="485"/>
        <end position="509"/>
    </location>
</feature>
<dbReference type="GO" id="GO:0033290">
    <property type="term" value="C:eukaryotic 48S preinitiation complex"/>
    <property type="evidence" value="ECO:0007669"/>
    <property type="project" value="UniProtKB-UniRule"/>
</dbReference>
<evidence type="ECO:0000256" key="1">
    <source>
        <dbReference type="ARBA" id="ARBA00008482"/>
    </source>
</evidence>
<comment type="subunit">
    <text evidence="5">Component of the eukaryotic translation initiation factor 3 (eIF-3) complex.</text>
</comment>
<comment type="caution">
    <text evidence="8">The sequence shown here is derived from an EMBL/GenBank/DDBJ whole genome shotgun (WGS) entry which is preliminary data.</text>
</comment>
<reference evidence="9" key="2">
    <citation type="journal article" date="2018" name="BMC Genomics">
        <title>Genomic insights into host adaptation between the wheat stripe rust pathogen (Puccinia striiformis f. sp. tritici) and the barley stripe rust pathogen (Puccinia striiformis f. sp. hordei).</title>
        <authorList>
            <person name="Xia C."/>
            <person name="Wang M."/>
            <person name="Yin C."/>
            <person name="Cornejo O.E."/>
            <person name="Hulbert S.H."/>
            <person name="Chen X."/>
        </authorList>
    </citation>
    <scope>NUCLEOTIDE SEQUENCE [LARGE SCALE GENOMIC DNA]</scope>
    <source>
        <strain evidence="9">93TX-2</strain>
    </source>
</reference>
<feature type="compositionally biased region" description="Polar residues" evidence="6">
    <location>
        <begin position="43"/>
        <end position="61"/>
    </location>
</feature>
<dbReference type="GO" id="GO:0001732">
    <property type="term" value="P:formation of cytoplasmic translation initiation complex"/>
    <property type="evidence" value="ECO:0007669"/>
    <property type="project" value="UniProtKB-UniRule"/>
</dbReference>
<dbReference type="GO" id="GO:0003743">
    <property type="term" value="F:translation initiation factor activity"/>
    <property type="evidence" value="ECO:0007669"/>
    <property type="project" value="UniProtKB-UniRule"/>
</dbReference>
<dbReference type="InterPro" id="IPR000717">
    <property type="entry name" value="PCI_dom"/>
</dbReference>
<evidence type="ECO:0000259" key="7">
    <source>
        <dbReference type="SMART" id="SM00088"/>
    </source>
</evidence>
<dbReference type="InterPro" id="IPR027528">
    <property type="entry name" value="eIF3m"/>
</dbReference>
<dbReference type="VEuPathDB" id="FungiDB:PSTT_01078"/>
<reference evidence="8 9" key="1">
    <citation type="submission" date="2017-12" db="EMBL/GenBank/DDBJ databases">
        <title>Gene loss provides genomic basis for host adaptation in cereal stripe rust fungi.</title>
        <authorList>
            <person name="Xia C."/>
        </authorList>
    </citation>
    <scope>NUCLEOTIDE SEQUENCE [LARGE SCALE GENOMIC DNA]</scope>
    <source>
        <strain evidence="8 9">93TX-2</strain>
    </source>
</reference>
<feature type="region of interest" description="Disordered" evidence="6">
    <location>
        <begin position="76"/>
        <end position="111"/>
    </location>
</feature>